<proteinExistence type="predicted"/>
<accession>A0ABX6RFK2</accession>
<dbReference type="EMBL" id="CP060028">
    <property type="protein sequence ID" value="QND82072.1"/>
    <property type="molecule type" value="Genomic_DNA"/>
</dbReference>
<protein>
    <recommendedName>
        <fullName evidence="4">LemA family protein</fullName>
    </recommendedName>
</protein>
<name>A0ABX6RFK2_PSEMX</name>
<organism evidence="2 3">
    <name type="scientific">Pseudoxanthomonas mexicana</name>
    <dbReference type="NCBI Taxonomy" id="128785"/>
    <lineage>
        <taxon>Bacteria</taxon>
        <taxon>Pseudomonadati</taxon>
        <taxon>Pseudomonadota</taxon>
        <taxon>Gammaproteobacteria</taxon>
        <taxon>Lysobacterales</taxon>
        <taxon>Lysobacteraceae</taxon>
        <taxon>Pseudoxanthomonas</taxon>
    </lineage>
</organism>
<reference evidence="2 3" key="1">
    <citation type="submission" date="2020-08" db="EMBL/GenBank/DDBJ databases">
        <title>Streptomycin resistant and MDR strain, P. mexicana.</title>
        <authorList>
            <person name="Ganesh-kumar S."/>
            <person name="Zhe T."/>
            <person name="Yu Z."/>
            <person name="Min Y."/>
        </authorList>
    </citation>
    <scope>NUCLEOTIDE SEQUENCE [LARGE SCALE GENOMIC DNA]</scope>
    <source>
        <strain evidence="2 3">GTZY</strain>
    </source>
</reference>
<evidence type="ECO:0000313" key="3">
    <source>
        <dbReference type="Proteomes" id="UP000515506"/>
    </source>
</evidence>
<evidence type="ECO:0008006" key="4">
    <source>
        <dbReference type="Google" id="ProtNLM"/>
    </source>
</evidence>
<keyword evidence="3" id="KW-1185">Reference proteome</keyword>
<dbReference type="Proteomes" id="UP000515506">
    <property type="component" value="Chromosome"/>
</dbReference>
<sequence length="86" mass="9903">MWFAAAAAILLLVLLVGWVVLGYYRRELSTVKEELQRYEDAIPVLEAYYASDVVICGDRVCANIDPKGQRTGDERQYVQVQPRRRQ</sequence>
<gene>
    <name evidence="2" type="ORF">H4W19_10680</name>
</gene>
<feature type="compositionally biased region" description="Low complexity" evidence="1">
    <location>
        <begin position="77"/>
        <end position="86"/>
    </location>
</feature>
<evidence type="ECO:0000256" key="1">
    <source>
        <dbReference type="SAM" id="MobiDB-lite"/>
    </source>
</evidence>
<evidence type="ECO:0000313" key="2">
    <source>
        <dbReference type="EMBL" id="QND82072.1"/>
    </source>
</evidence>
<feature type="compositionally biased region" description="Basic and acidic residues" evidence="1">
    <location>
        <begin position="67"/>
        <end position="76"/>
    </location>
</feature>
<feature type="region of interest" description="Disordered" evidence="1">
    <location>
        <begin position="67"/>
        <end position="86"/>
    </location>
</feature>